<sequence length="241" mass="27205">MLFLCIADKENTSANKSIDIARISSSCLSEKFTLLGFPNDILKPGNEDFNIDNLEEYISLVVVATIKTGFIRQLEASKAGFNQVFDVSTLQMFTSNELYHLLCGQRELWEARFKDIIELRLRSCEIDLYLLTSQVNMTDIGGEREAPVRVKEVGTTSVLCPMLTSTNYTVWAMRMKVVLRIHKAWTVIDPGTDVNEEKDCLAMGLLYQALPENLIMQIGDQDSAKKLWDAIRARNVGADRV</sequence>
<evidence type="ECO:0000256" key="3">
    <source>
        <dbReference type="PROSITE-ProRule" id="PRU00104"/>
    </source>
</evidence>
<dbReference type="SUPFAM" id="SSF56204">
    <property type="entry name" value="Hect, E3 ligase catalytic domain"/>
    <property type="match status" value="1"/>
</dbReference>
<dbReference type="InterPro" id="IPR000569">
    <property type="entry name" value="HECT_dom"/>
</dbReference>
<protein>
    <recommendedName>
        <fullName evidence="4">HECT domain-containing protein</fullName>
    </recommendedName>
</protein>
<keyword evidence="6" id="KW-1185">Reference proteome</keyword>
<dbReference type="PANTHER" id="PTHR45670">
    <property type="entry name" value="E3 UBIQUITIN-PROTEIN LIGASE TRIP12"/>
    <property type="match status" value="1"/>
</dbReference>
<feature type="domain" description="HECT" evidence="4">
    <location>
        <begin position="53"/>
        <end position="118"/>
    </location>
</feature>
<dbReference type="EMBL" id="OX465079">
    <property type="protein sequence ID" value="CAI9276132.1"/>
    <property type="molecule type" value="Genomic_DNA"/>
</dbReference>
<dbReference type="Pfam" id="PF00632">
    <property type="entry name" value="HECT"/>
    <property type="match status" value="1"/>
</dbReference>
<gene>
    <name evidence="5" type="ORF">LSALG_LOCUS16117</name>
</gene>
<dbReference type="PANTHER" id="PTHR45670:SF1">
    <property type="entry name" value="E3 UBIQUITIN-PROTEIN LIGASE HECTD1"/>
    <property type="match status" value="1"/>
</dbReference>
<dbReference type="GO" id="GO:0000209">
    <property type="term" value="P:protein polyubiquitination"/>
    <property type="evidence" value="ECO:0007669"/>
    <property type="project" value="TreeGrafter"/>
</dbReference>
<dbReference type="Gene3D" id="3.90.1750.10">
    <property type="entry name" value="Hect, E3 ligase catalytic domains"/>
    <property type="match status" value="1"/>
</dbReference>
<reference evidence="5" key="1">
    <citation type="submission" date="2023-04" db="EMBL/GenBank/DDBJ databases">
        <authorList>
            <person name="Vijverberg K."/>
            <person name="Xiong W."/>
            <person name="Schranz E."/>
        </authorList>
    </citation>
    <scope>NUCLEOTIDE SEQUENCE</scope>
</reference>
<dbReference type="Proteomes" id="UP001177003">
    <property type="component" value="Chromosome 3"/>
</dbReference>
<name>A0AA36DZB0_LACSI</name>
<evidence type="ECO:0000313" key="6">
    <source>
        <dbReference type="Proteomes" id="UP001177003"/>
    </source>
</evidence>
<dbReference type="AlphaFoldDB" id="A0AA36DZB0"/>
<evidence type="ECO:0000259" key="4">
    <source>
        <dbReference type="PROSITE" id="PS50237"/>
    </source>
</evidence>
<keyword evidence="2 3" id="KW-0833">Ubl conjugation pathway</keyword>
<organism evidence="5 6">
    <name type="scientific">Lactuca saligna</name>
    <name type="common">Willowleaf lettuce</name>
    <dbReference type="NCBI Taxonomy" id="75948"/>
    <lineage>
        <taxon>Eukaryota</taxon>
        <taxon>Viridiplantae</taxon>
        <taxon>Streptophyta</taxon>
        <taxon>Embryophyta</taxon>
        <taxon>Tracheophyta</taxon>
        <taxon>Spermatophyta</taxon>
        <taxon>Magnoliopsida</taxon>
        <taxon>eudicotyledons</taxon>
        <taxon>Gunneridae</taxon>
        <taxon>Pentapetalae</taxon>
        <taxon>asterids</taxon>
        <taxon>campanulids</taxon>
        <taxon>Asterales</taxon>
        <taxon>Asteraceae</taxon>
        <taxon>Cichorioideae</taxon>
        <taxon>Cichorieae</taxon>
        <taxon>Lactucinae</taxon>
        <taxon>Lactuca</taxon>
    </lineage>
</organism>
<evidence type="ECO:0000313" key="5">
    <source>
        <dbReference type="EMBL" id="CAI9276132.1"/>
    </source>
</evidence>
<dbReference type="GO" id="GO:0061630">
    <property type="term" value="F:ubiquitin protein ligase activity"/>
    <property type="evidence" value="ECO:0007669"/>
    <property type="project" value="InterPro"/>
</dbReference>
<keyword evidence="1" id="KW-0808">Transferase</keyword>
<dbReference type="Gene3D" id="3.30.2160.10">
    <property type="entry name" value="Hect, E3 ligase catalytic domain"/>
    <property type="match status" value="1"/>
</dbReference>
<dbReference type="Pfam" id="PF13961">
    <property type="entry name" value="DUF4219"/>
    <property type="match status" value="1"/>
</dbReference>
<dbReference type="InterPro" id="IPR025314">
    <property type="entry name" value="DUF4219"/>
</dbReference>
<dbReference type="InterPro" id="IPR045322">
    <property type="entry name" value="HECTD1/TRIP12-like"/>
</dbReference>
<dbReference type="InterPro" id="IPR035983">
    <property type="entry name" value="Hect_E3_ubiquitin_ligase"/>
</dbReference>
<dbReference type="PROSITE" id="PS50237">
    <property type="entry name" value="HECT"/>
    <property type="match status" value="1"/>
</dbReference>
<dbReference type="GO" id="GO:0043161">
    <property type="term" value="P:proteasome-mediated ubiquitin-dependent protein catabolic process"/>
    <property type="evidence" value="ECO:0007669"/>
    <property type="project" value="TreeGrafter"/>
</dbReference>
<evidence type="ECO:0000256" key="1">
    <source>
        <dbReference type="ARBA" id="ARBA00022679"/>
    </source>
</evidence>
<evidence type="ECO:0000256" key="2">
    <source>
        <dbReference type="ARBA" id="ARBA00022786"/>
    </source>
</evidence>
<proteinExistence type="predicted"/>
<accession>A0AA36DZB0</accession>
<comment type="caution">
    <text evidence="3">Lacks conserved residue(s) required for the propagation of feature annotation.</text>
</comment>